<dbReference type="Gene3D" id="3.40.50.720">
    <property type="entry name" value="NAD(P)-binding Rossmann-like Domain"/>
    <property type="match status" value="1"/>
</dbReference>
<dbReference type="InterPro" id="IPR001509">
    <property type="entry name" value="Epimerase_deHydtase"/>
</dbReference>
<evidence type="ECO:0000313" key="6">
    <source>
        <dbReference type="Proteomes" id="UP001183176"/>
    </source>
</evidence>
<dbReference type="Pfam" id="PF01370">
    <property type="entry name" value="Epimerase"/>
    <property type="match status" value="1"/>
</dbReference>
<keyword evidence="3" id="KW-0812">Transmembrane</keyword>
<keyword evidence="3" id="KW-1133">Transmembrane helix</keyword>
<keyword evidence="3" id="KW-0472">Membrane</keyword>
<evidence type="ECO:0000256" key="3">
    <source>
        <dbReference type="SAM" id="Phobius"/>
    </source>
</evidence>
<comment type="caution">
    <text evidence="5">The sequence shown here is derived from an EMBL/GenBank/DDBJ whole genome shotgun (WGS) entry which is preliminary data.</text>
</comment>
<sequence>MGERSWLVTGGAGYIGAHLVAALTRDGGRVVVLDDLSTGDAARVDGIAPLVRGSVHDIDLLVRTLRAHQVTAVIHTAARKDVPASLADPAGFYRTNVGGLQALLTAMSGGSGVAPAVLLLSRRLRRRNRPPTSRGRAADTGQPLWLEQTAR</sequence>
<name>A0ABU2JGL1_9ACTN</name>
<accession>A0ABU2JGL1</accession>
<gene>
    <name evidence="5" type="ORF">RM423_21150</name>
</gene>
<dbReference type="Proteomes" id="UP001183176">
    <property type="component" value="Unassembled WGS sequence"/>
</dbReference>
<proteinExistence type="inferred from homology"/>
<feature type="transmembrane region" description="Helical" evidence="3">
    <location>
        <begin position="100"/>
        <end position="120"/>
    </location>
</feature>
<organism evidence="5 6">
    <name type="scientific">Jatrophihabitans lederbergiae</name>
    <dbReference type="NCBI Taxonomy" id="3075547"/>
    <lineage>
        <taxon>Bacteria</taxon>
        <taxon>Bacillati</taxon>
        <taxon>Actinomycetota</taxon>
        <taxon>Actinomycetes</taxon>
        <taxon>Jatrophihabitantales</taxon>
        <taxon>Jatrophihabitantaceae</taxon>
        <taxon>Jatrophihabitans</taxon>
    </lineage>
</organism>
<reference evidence="6" key="1">
    <citation type="submission" date="2023-07" db="EMBL/GenBank/DDBJ databases">
        <title>30 novel species of actinomycetes from the DSMZ collection.</title>
        <authorList>
            <person name="Nouioui I."/>
        </authorList>
    </citation>
    <scope>NUCLEOTIDE SEQUENCE [LARGE SCALE GENOMIC DNA]</scope>
    <source>
        <strain evidence="6">DSM 44399</strain>
    </source>
</reference>
<dbReference type="SUPFAM" id="SSF51735">
    <property type="entry name" value="NAD(P)-binding Rossmann-fold domains"/>
    <property type="match status" value="1"/>
</dbReference>
<evidence type="ECO:0000256" key="2">
    <source>
        <dbReference type="SAM" id="MobiDB-lite"/>
    </source>
</evidence>
<dbReference type="PANTHER" id="PTHR43000">
    <property type="entry name" value="DTDP-D-GLUCOSE 4,6-DEHYDRATASE-RELATED"/>
    <property type="match status" value="1"/>
</dbReference>
<dbReference type="EMBL" id="JAVREH010000057">
    <property type="protein sequence ID" value="MDT0263886.1"/>
    <property type="molecule type" value="Genomic_DNA"/>
</dbReference>
<evidence type="ECO:0000259" key="4">
    <source>
        <dbReference type="Pfam" id="PF01370"/>
    </source>
</evidence>
<comment type="similarity">
    <text evidence="1">Belongs to the NAD(P)-dependent epimerase/dehydratase family.</text>
</comment>
<dbReference type="InterPro" id="IPR036291">
    <property type="entry name" value="NAD(P)-bd_dom_sf"/>
</dbReference>
<evidence type="ECO:0000256" key="1">
    <source>
        <dbReference type="ARBA" id="ARBA00007637"/>
    </source>
</evidence>
<feature type="region of interest" description="Disordered" evidence="2">
    <location>
        <begin position="124"/>
        <end position="151"/>
    </location>
</feature>
<keyword evidence="6" id="KW-1185">Reference proteome</keyword>
<protein>
    <submittedName>
        <fullName evidence="5">NAD-dependent epimerase/dehydratase family protein</fullName>
    </submittedName>
</protein>
<feature type="domain" description="NAD-dependent epimerase/dehydratase" evidence="4">
    <location>
        <begin position="6"/>
        <end position="108"/>
    </location>
</feature>
<evidence type="ECO:0000313" key="5">
    <source>
        <dbReference type="EMBL" id="MDT0263886.1"/>
    </source>
</evidence>